<name>A0AAX4PBT4_9CHLO</name>
<evidence type="ECO:0000256" key="1">
    <source>
        <dbReference type="SAM" id="MobiDB-lite"/>
    </source>
</evidence>
<gene>
    <name evidence="2" type="ORF">HKI87_08g53700</name>
</gene>
<dbReference type="AlphaFoldDB" id="A0AAX4PBT4"/>
<proteinExistence type="predicted"/>
<sequence>MESVDDRAGRWPEGREAGAASTVGFALGRYLETPVTWLADAPCSPREALLILETSSRARSFERSFEVYVQLARRKAKLEGAWRDVAGGKDLEINAAFPFLSDLLRSSRDARVQVLRDLANHTDVLVQHAEELSKFSKVNRSFSERLRRKAVAATDAAIRRALEEEYAGRHVLSECEREVARRIREITKLSGADGGSRIGDLQTMADFLRDLELRHRVGPAGDAEPGAAEDEEERVEVPDSQEEEEAREGAEPTTLTIRGGIDAEAKRRRVSETPDNTPAYRAGGQTPGSGLRLTDAVKDLEVDSSIHMGVFASHSSDDSRKTPTLTPNQTALPGPGENPKSPNRAAAEAKKLDSVTKQGRSPWATPGLGRGRGKDSQTDDSGSAGKRKGKKTKASGSKNEEVGCALNFDDVQMDEPAAKVSNSLSAPSPSPPLTAST</sequence>
<dbReference type="Proteomes" id="UP001472866">
    <property type="component" value="Chromosome 08"/>
</dbReference>
<reference evidence="2 3" key="1">
    <citation type="submission" date="2024-03" db="EMBL/GenBank/DDBJ databases">
        <title>Complete genome sequence of the green alga Chloropicon roscoffensis RCC1871.</title>
        <authorList>
            <person name="Lemieux C."/>
            <person name="Pombert J.-F."/>
            <person name="Otis C."/>
            <person name="Turmel M."/>
        </authorList>
    </citation>
    <scope>NUCLEOTIDE SEQUENCE [LARGE SCALE GENOMIC DNA]</scope>
    <source>
        <strain evidence="2 3">RCC1871</strain>
    </source>
</reference>
<feature type="compositionally biased region" description="Acidic residues" evidence="1">
    <location>
        <begin position="227"/>
        <end position="246"/>
    </location>
</feature>
<feature type="region of interest" description="Disordered" evidence="1">
    <location>
        <begin position="311"/>
        <end position="437"/>
    </location>
</feature>
<feature type="compositionally biased region" description="Pro residues" evidence="1">
    <location>
        <begin position="428"/>
        <end position="437"/>
    </location>
</feature>
<accession>A0AAX4PBT4</accession>
<dbReference type="EMBL" id="CP151508">
    <property type="protein sequence ID" value="WZN63817.1"/>
    <property type="molecule type" value="Genomic_DNA"/>
</dbReference>
<organism evidence="2 3">
    <name type="scientific">Chloropicon roscoffensis</name>
    <dbReference type="NCBI Taxonomy" id="1461544"/>
    <lineage>
        <taxon>Eukaryota</taxon>
        <taxon>Viridiplantae</taxon>
        <taxon>Chlorophyta</taxon>
        <taxon>Chloropicophyceae</taxon>
        <taxon>Chloropicales</taxon>
        <taxon>Chloropicaceae</taxon>
        <taxon>Chloropicon</taxon>
    </lineage>
</organism>
<keyword evidence="3" id="KW-1185">Reference proteome</keyword>
<evidence type="ECO:0000313" key="2">
    <source>
        <dbReference type="EMBL" id="WZN63817.1"/>
    </source>
</evidence>
<evidence type="ECO:0000313" key="3">
    <source>
        <dbReference type="Proteomes" id="UP001472866"/>
    </source>
</evidence>
<protein>
    <submittedName>
        <fullName evidence="2">Uncharacterized protein</fullName>
    </submittedName>
</protein>
<feature type="compositionally biased region" description="Polar residues" evidence="1">
    <location>
        <begin position="322"/>
        <end position="331"/>
    </location>
</feature>
<feature type="region of interest" description="Disordered" evidence="1">
    <location>
        <begin position="218"/>
        <end position="296"/>
    </location>
</feature>